<evidence type="ECO:0000313" key="4">
    <source>
        <dbReference type="Proteomes" id="UP000647860"/>
    </source>
</evidence>
<protein>
    <recommendedName>
        <fullName evidence="2">Gamma-glutamylcyclotransferase AIG2-like domain-containing protein</fullName>
    </recommendedName>
</protein>
<comment type="caution">
    <text evidence="3">The sequence shown here is derived from an EMBL/GenBank/DDBJ whole genome shotgun (WGS) entry which is preliminary data.</text>
</comment>
<keyword evidence="4" id="KW-1185">Reference proteome</keyword>
<feature type="region of interest" description="Disordered" evidence="1">
    <location>
        <begin position="213"/>
        <end position="233"/>
    </location>
</feature>
<evidence type="ECO:0000256" key="1">
    <source>
        <dbReference type="SAM" id="MobiDB-lite"/>
    </source>
</evidence>
<dbReference type="Pfam" id="PF06094">
    <property type="entry name" value="GGACT"/>
    <property type="match status" value="1"/>
</dbReference>
<dbReference type="RefSeq" id="WP_204292721.1">
    <property type="nucleotide sequence ID" value="NZ_BAAAGZ010000063.1"/>
</dbReference>
<evidence type="ECO:0000313" key="3">
    <source>
        <dbReference type="EMBL" id="GIJ18391.1"/>
    </source>
</evidence>
<sequence length="308" mass="34627">MSDTPKAIFVYGSLRPSELAHRQVAPLVSRIDRAEVTGFGLYVRDGLPFITEVRGGCVRGDLLSASTIEGADVLRHKVRAYEGDALYIERGVRARTETGDEVDAWVYVGRGPRRGKPQPHEQQWSSADDPLFRGGLDGIFAIAKRHFESVRPMPADMEGFWDAFLPIQGTYLTLCTVLERYTALVFGPTIDPGDRLRRLRDVRAAVEAVETAKPPSIEVSDSRDPRQRQRAPGRRSFDAWYRVRSNLSHRGKAAYSDFSLVERSIVGLHDTLRRLLSSQLPLTDAARQRFASDDRMLGPIYAQFRGLR</sequence>
<reference evidence="3 4" key="1">
    <citation type="submission" date="2021-01" db="EMBL/GenBank/DDBJ databases">
        <title>Whole genome shotgun sequence of Verrucosispora gifhornensis NBRC 16317.</title>
        <authorList>
            <person name="Komaki H."/>
            <person name="Tamura T."/>
        </authorList>
    </citation>
    <scope>NUCLEOTIDE SEQUENCE [LARGE SCALE GENOMIC DNA]</scope>
    <source>
        <strain evidence="3 4">NBRC 16317</strain>
    </source>
</reference>
<dbReference type="Gene3D" id="3.10.490.10">
    <property type="entry name" value="Gamma-glutamyl cyclotransferase-like"/>
    <property type="match status" value="1"/>
</dbReference>
<dbReference type="Proteomes" id="UP000647860">
    <property type="component" value="Unassembled WGS sequence"/>
</dbReference>
<evidence type="ECO:0000259" key="2">
    <source>
        <dbReference type="Pfam" id="PF06094"/>
    </source>
</evidence>
<organism evidence="3 4">
    <name type="scientific">Micromonospora gifhornensis</name>
    <dbReference type="NCBI Taxonomy" id="84594"/>
    <lineage>
        <taxon>Bacteria</taxon>
        <taxon>Bacillati</taxon>
        <taxon>Actinomycetota</taxon>
        <taxon>Actinomycetes</taxon>
        <taxon>Micromonosporales</taxon>
        <taxon>Micromonosporaceae</taxon>
        <taxon>Micromonospora</taxon>
    </lineage>
</organism>
<dbReference type="InterPro" id="IPR009288">
    <property type="entry name" value="AIG2-like_dom"/>
</dbReference>
<dbReference type="CDD" id="cd06661">
    <property type="entry name" value="GGCT_like"/>
    <property type="match status" value="1"/>
</dbReference>
<dbReference type="EMBL" id="BOPA01000040">
    <property type="protein sequence ID" value="GIJ18391.1"/>
    <property type="molecule type" value="Genomic_DNA"/>
</dbReference>
<accession>A0ABQ4IKE5</accession>
<dbReference type="SUPFAM" id="SSF110857">
    <property type="entry name" value="Gamma-glutamyl cyclotransferase-like"/>
    <property type="match status" value="1"/>
</dbReference>
<feature type="domain" description="Gamma-glutamylcyclotransferase AIG2-like" evidence="2">
    <location>
        <begin position="8"/>
        <end position="125"/>
    </location>
</feature>
<proteinExistence type="predicted"/>
<dbReference type="InterPro" id="IPR036568">
    <property type="entry name" value="GGCT-like_sf"/>
</dbReference>
<gene>
    <name evidence="3" type="ORF">Vgi01_50750</name>
</gene>
<dbReference type="InterPro" id="IPR013024">
    <property type="entry name" value="GGCT-like"/>
</dbReference>
<name>A0ABQ4IKE5_9ACTN</name>